<dbReference type="PANTHER" id="PTHR43489">
    <property type="entry name" value="ISOMERASE"/>
    <property type="match status" value="1"/>
</dbReference>
<keyword evidence="2" id="KW-0472">Membrane</keyword>
<name>A0A1I0U3Y5_9SPHI</name>
<dbReference type="EMBL" id="FOJM01000018">
    <property type="protein sequence ID" value="SFA57846.1"/>
    <property type="molecule type" value="Genomic_DNA"/>
</dbReference>
<proteinExistence type="predicted"/>
<dbReference type="InterPro" id="IPR050417">
    <property type="entry name" value="Sugar_Epim/Isomerase"/>
</dbReference>
<dbReference type="GO" id="GO:0016853">
    <property type="term" value="F:isomerase activity"/>
    <property type="evidence" value="ECO:0007669"/>
    <property type="project" value="UniProtKB-KW"/>
</dbReference>
<dbReference type="STRING" id="332999.SAMN04488511_11820"/>
<evidence type="ECO:0000259" key="3">
    <source>
        <dbReference type="Pfam" id="PF01261"/>
    </source>
</evidence>
<dbReference type="PANTHER" id="PTHR43489:SF7">
    <property type="entry name" value="3-DEHYDRO-D-GULOSIDE 4-EPIMERASE-RELATED"/>
    <property type="match status" value="1"/>
</dbReference>
<evidence type="ECO:0000313" key="5">
    <source>
        <dbReference type="Proteomes" id="UP000198836"/>
    </source>
</evidence>
<dbReference type="InterPro" id="IPR013022">
    <property type="entry name" value="Xyl_isomerase-like_TIM-brl"/>
</dbReference>
<dbReference type="Proteomes" id="UP000198836">
    <property type="component" value="Unassembled WGS sequence"/>
</dbReference>
<feature type="transmembrane region" description="Helical" evidence="2">
    <location>
        <begin position="27"/>
        <end position="44"/>
    </location>
</feature>
<evidence type="ECO:0000256" key="2">
    <source>
        <dbReference type="SAM" id="Phobius"/>
    </source>
</evidence>
<keyword evidence="5" id="KW-1185">Reference proteome</keyword>
<evidence type="ECO:0000256" key="1">
    <source>
        <dbReference type="ARBA" id="ARBA00023235"/>
    </source>
</evidence>
<feature type="domain" description="Xylose isomerase-like TIM barrel" evidence="3">
    <location>
        <begin position="73"/>
        <end position="285"/>
    </location>
</feature>
<keyword evidence="1 4" id="KW-0413">Isomerase</keyword>
<keyword evidence="2" id="KW-1133">Transmembrane helix</keyword>
<dbReference type="Pfam" id="PF01261">
    <property type="entry name" value="AP_endonuc_2"/>
    <property type="match status" value="1"/>
</dbReference>
<keyword evidence="2" id="KW-0812">Transmembrane</keyword>
<dbReference type="Gene3D" id="3.20.20.150">
    <property type="entry name" value="Divalent-metal-dependent TIM barrel enzymes"/>
    <property type="match status" value="1"/>
</dbReference>
<dbReference type="AlphaFoldDB" id="A0A1I0U3Y5"/>
<sequence>MCFKNSKKARFFLTHVLNNMRSMKSSYPIFLIGLIFTICCSFMPDKQDYPRLGIVSGLAQDSLAYVSGFKMIGESVPKMLSPQLTDEQFNANLEKIKAAKCKVLSCNLFFPSNIKIAGPDVDEAKVLRYTETVLSRAGRAGVKFIVLGSSGARTIPADYNMVKAKTDFIGLCKKLAKIAGRYEVTILLENLETTETNFITSLKSAAEVVRKVNHPNFRLNADIFHMMRESEAPDEIIKAGKWIGFAEVAEKEKRSLPGVMGDDFKPYLRALHQIKYKGYIFIEGNIKNAATEIPVAFTYLSAQIAAVYAEPKP</sequence>
<evidence type="ECO:0000313" key="4">
    <source>
        <dbReference type="EMBL" id="SFA57846.1"/>
    </source>
</evidence>
<reference evidence="5" key="1">
    <citation type="submission" date="2016-10" db="EMBL/GenBank/DDBJ databases">
        <authorList>
            <person name="Varghese N."/>
            <person name="Submissions S."/>
        </authorList>
    </citation>
    <scope>NUCLEOTIDE SEQUENCE [LARGE SCALE GENOMIC DNA]</scope>
    <source>
        <strain evidence="5">DSM 18130</strain>
    </source>
</reference>
<dbReference type="InterPro" id="IPR036237">
    <property type="entry name" value="Xyl_isomerase-like_sf"/>
</dbReference>
<organism evidence="4 5">
    <name type="scientific">Pedobacter suwonensis</name>
    <dbReference type="NCBI Taxonomy" id="332999"/>
    <lineage>
        <taxon>Bacteria</taxon>
        <taxon>Pseudomonadati</taxon>
        <taxon>Bacteroidota</taxon>
        <taxon>Sphingobacteriia</taxon>
        <taxon>Sphingobacteriales</taxon>
        <taxon>Sphingobacteriaceae</taxon>
        <taxon>Pedobacter</taxon>
    </lineage>
</organism>
<protein>
    <submittedName>
        <fullName evidence="4">Sugar phosphate isomerase/epimerase</fullName>
    </submittedName>
</protein>
<dbReference type="SUPFAM" id="SSF51658">
    <property type="entry name" value="Xylose isomerase-like"/>
    <property type="match status" value="1"/>
</dbReference>
<gene>
    <name evidence="4" type="ORF">SAMN04488511_11820</name>
</gene>
<accession>A0A1I0U3Y5</accession>